<organism evidence="2 3">
    <name type="scientific">Fonticella tunisiensis</name>
    <dbReference type="NCBI Taxonomy" id="1096341"/>
    <lineage>
        <taxon>Bacteria</taxon>
        <taxon>Bacillati</taxon>
        <taxon>Bacillota</taxon>
        <taxon>Clostridia</taxon>
        <taxon>Eubacteriales</taxon>
        <taxon>Clostridiaceae</taxon>
        <taxon>Fonticella</taxon>
    </lineage>
</organism>
<protein>
    <submittedName>
        <fullName evidence="2">Uncharacterized protein</fullName>
    </submittedName>
</protein>
<dbReference type="OrthoDB" id="10001000at2"/>
<dbReference type="Proteomes" id="UP000295325">
    <property type="component" value="Unassembled WGS sequence"/>
</dbReference>
<dbReference type="EMBL" id="SOAZ01000009">
    <property type="protein sequence ID" value="TDT61004.1"/>
    <property type="molecule type" value="Genomic_DNA"/>
</dbReference>
<dbReference type="RefSeq" id="WP_133627972.1">
    <property type="nucleotide sequence ID" value="NZ_SOAZ01000009.1"/>
</dbReference>
<sequence>MNNLLTRVPPVSEQTRTAVRIGQYLLLSGTFIDVTTRDDQILIFGAYLKLIAIGLFIYASFREAREQQIAPGVTTAANRMKIIGSLITLIAALTLTAALLRESVTRRATGLVQPSISPAVGGTGAFVS</sequence>
<keyword evidence="1" id="KW-0472">Membrane</keyword>
<name>A0A4R7KQN3_9CLOT</name>
<keyword evidence="1" id="KW-1133">Transmembrane helix</keyword>
<feature type="transmembrane region" description="Helical" evidence="1">
    <location>
        <begin position="41"/>
        <end position="61"/>
    </location>
</feature>
<gene>
    <name evidence="2" type="ORF">EDD71_1096</name>
</gene>
<feature type="transmembrane region" description="Helical" evidence="1">
    <location>
        <begin position="82"/>
        <end position="100"/>
    </location>
</feature>
<reference evidence="2 3" key="1">
    <citation type="submission" date="2019-03" db="EMBL/GenBank/DDBJ databases">
        <title>Genomic Encyclopedia of Type Strains, Phase IV (KMG-IV): sequencing the most valuable type-strain genomes for metagenomic binning, comparative biology and taxonomic classification.</title>
        <authorList>
            <person name="Goeker M."/>
        </authorList>
    </citation>
    <scope>NUCLEOTIDE SEQUENCE [LARGE SCALE GENOMIC DNA]</scope>
    <source>
        <strain evidence="2 3">DSM 24455</strain>
    </source>
</reference>
<accession>A0A4R7KQN3</accession>
<keyword evidence="1" id="KW-0812">Transmembrane</keyword>
<evidence type="ECO:0000313" key="3">
    <source>
        <dbReference type="Proteomes" id="UP000295325"/>
    </source>
</evidence>
<proteinExistence type="predicted"/>
<keyword evidence="3" id="KW-1185">Reference proteome</keyword>
<evidence type="ECO:0000313" key="2">
    <source>
        <dbReference type="EMBL" id="TDT61004.1"/>
    </source>
</evidence>
<comment type="caution">
    <text evidence="2">The sequence shown here is derived from an EMBL/GenBank/DDBJ whole genome shotgun (WGS) entry which is preliminary data.</text>
</comment>
<dbReference type="AlphaFoldDB" id="A0A4R7KQN3"/>
<evidence type="ECO:0000256" key="1">
    <source>
        <dbReference type="SAM" id="Phobius"/>
    </source>
</evidence>